<reference evidence="1 2" key="1">
    <citation type="submission" date="2020-08" db="EMBL/GenBank/DDBJ databases">
        <title>Draft genome sequencing of an Anaerocolumna strain isolated from anoxic soil subjected to BSD treatment.</title>
        <authorList>
            <person name="Uek A."/>
            <person name="Tonouchi A."/>
        </authorList>
    </citation>
    <scope>NUCLEOTIDE SEQUENCE [LARGE SCALE GENOMIC DNA]</scope>
    <source>
        <strain evidence="1 2">CTTW</strain>
    </source>
</reference>
<gene>
    <name evidence="1" type="ORF">bsdcttw_19040</name>
</gene>
<keyword evidence="2" id="KW-1185">Reference proteome</keyword>
<dbReference type="AlphaFoldDB" id="A0A7I8DK81"/>
<accession>A0A7I8DK81</accession>
<evidence type="ECO:0000313" key="1">
    <source>
        <dbReference type="EMBL" id="BCJ98863.1"/>
    </source>
</evidence>
<dbReference type="Proteomes" id="UP000515703">
    <property type="component" value="Chromosome"/>
</dbReference>
<protein>
    <submittedName>
        <fullName evidence="1">Uncharacterized protein</fullName>
    </submittedName>
</protein>
<evidence type="ECO:0000313" key="2">
    <source>
        <dbReference type="Proteomes" id="UP000515703"/>
    </source>
</evidence>
<name>A0A7I8DK81_9FIRM</name>
<reference evidence="1 2" key="2">
    <citation type="submission" date="2020-08" db="EMBL/GenBank/DDBJ databases">
        <authorList>
            <person name="Ueki A."/>
            <person name="Tonouchi A."/>
        </authorList>
    </citation>
    <scope>NUCLEOTIDE SEQUENCE [LARGE SCALE GENOMIC DNA]</scope>
    <source>
        <strain evidence="1 2">CTTW</strain>
    </source>
</reference>
<dbReference type="KEGG" id="acht:bsdcttw_19040"/>
<organism evidence="1 2">
    <name type="scientific">Anaerocolumna chitinilytica</name>
    <dbReference type="NCBI Taxonomy" id="1727145"/>
    <lineage>
        <taxon>Bacteria</taxon>
        <taxon>Bacillati</taxon>
        <taxon>Bacillota</taxon>
        <taxon>Clostridia</taxon>
        <taxon>Lachnospirales</taxon>
        <taxon>Lachnospiraceae</taxon>
        <taxon>Anaerocolumna</taxon>
    </lineage>
</organism>
<sequence>MSRNATPSSFGWDFQINAAIVLMLENIKTIKSVRVEGKKEDIELFLESKKNIYAQAKSVMRIDDYRNVRSNLKAGLETLNDDAACDDYHKLIYVTNSPNPFNVENSMSAFYGHSRLSYNDLPQSCKEIIDKEIENKPLIHIDKSELEIHVIPFFTDDFQQRYRVIKDSVDKFLFELNNNTRGMADELLEIWQHEFFQNCTQGDLDLVIKKKDLMWSIIVLQSQLHPEHTFLGDYDDGAVEEIIRSYRYLINNRCEKFEFISQVLFDFQEFRSDEKGNKKVAEFIATKCDDYKDVFELNEIRDEVQDIVVKIILQKIITNRFLANDIVKKVNL</sequence>
<proteinExistence type="predicted"/>
<dbReference type="RefSeq" id="WP_185259164.1">
    <property type="nucleotide sequence ID" value="NZ_AP023368.1"/>
</dbReference>
<dbReference type="EMBL" id="AP023368">
    <property type="protein sequence ID" value="BCJ98863.1"/>
    <property type="molecule type" value="Genomic_DNA"/>
</dbReference>